<dbReference type="Proteomes" id="UP000075883">
    <property type="component" value="Unassembled WGS sequence"/>
</dbReference>
<dbReference type="AlphaFoldDB" id="A0A182LSR5"/>
<accession>A0A182LSR5</accession>
<evidence type="ECO:0000313" key="1">
    <source>
        <dbReference type="EnsemblMetazoa" id="ACUA001015-PA"/>
    </source>
</evidence>
<keyword evidence="2" id="KW-1185">Reference proteome</keyword>
<name>A0A182LSR5_9DIPT</name>
<sequence>MRTNGMLARMMCVSGHRKEGEIVSTMRPIPASIDQVQRIAAKARLILRTTIEIAQIKVKVSPVRCRKADTHFYNAALYVLLHNISLTVLATELVTPGPGIAIVISAHATLAVVRTPLYLESTTKQLVVRVVG</sequence>
<proteinExistence type="predicted"/>
<reference evidence="2" key="1">
    <citation type="submission" date="2013-09" db="EMBL/GenBank/DDBJ databases">
        <title>The Genome Sequence of Anopheles culicifacies species A.</title>
        <authorList>
            <consortium name="The Broad Institute Genomics Platform"/>
            <person name="Neafsey D.E."/>
            <person name="Besansky N."/>
            <person name="Howell P."/>
            <person name="Walton C."/>
            <person name="Young S.K."/>
            <person name="Zeng Q."/>
            <person name="Gargeya S."/>
            <person name="Fitzgerald M."/>
            <person name="Haas B."/>
            <person name="Abouelleil A."/>
            <person name="Allen A.W."/>
            <person name="Alvarado L."/>
            <person name="Arachchi H.M."/>
            <person name="Berlin A.M."/>
            <person name="Chapman S.B."/>
            <person name="Gainer-Dewar J."/>
            <person name="Goldberg J."/>
            <person name="Griggs A."/>
            <person name="Gujja S."/>
            <person name="Hansen M."/>
            <person name="Howarth C."/>
            <person name="Imamovic A."/>
            <person name="Ireland A."/>
            <person name="Larimer J."/>
            <person name="McCowan C."/>
            <person name="Murphy C."/>
            <person name="Pearson M."/>
            <person name="Poon T.W."/>
            <person name="Priest M."/>
            <person name="Roberts A."/>
            <person name="Saif S."/>
            <person name="Shea T."/>
            <person name="Sisk P."/>
            <person name="Sykes S."/>
            <person name="Wortman J."/>
            <person name="Nusbaum C."/>
            <person name="Birren B."/>
        </authorList>
    </citation>
    <scope>NUCLEOTIDE SEQUENCE [LARGE SCALE GENOMIC DNA]</scope>
    <source>
        <strain evidence="2">A-37</strain>
    </source>
</reference>
<evidence type="ECO:0000313" key="2">
    <source>
        <dbReference type="Proteomes" id="UP000075883"/>
    </source>
</evidence>
<dbReference type="EMBL" id="AXCM01001504">
    <property type="status" value="NOT_ANNOTATED_CDS"/>
    <property type="molecule type" value="Genomic_DNA"/>
</dbReference>
<reference evidence="1" key="2">
    <citation type="submission" date="2020-05" db="UniProtKB">
        <authorList>
            <consortium name="EnsemblMetazoa"/>
        </authorList>
    </citation>
    <scope>IDENTIFICATION</scope>
    <source>
        <strain evidence="1">A-37</strain>
    </source>
</reference>
<dbReference type="EnsemblMetazoa" id="ACUA001015-RA">
    <property type="protein sequence ID" value="ACUA001015-PA"/>
    <property type="gene ID" value="ACUA001015"/>
</dbReference>
<organism evidence="1 2">
    <name type="scientific">Anopheles culicifacies</name>
    <dbReference type="NCBI Taxonomy" id="139723"/>
    <lineage>
        <taxon>Eukaryota</taxon>
        <taxon>Metazoa</taxon>
        <taxon>Ecdysozoa</taxon>
        <taxon>Arthropoda</taxon>
        <taxon>Hexapoda</taxon>
        <taxon>Insecta</taxon>
        <taxon>Pterygota</taxon>
        <taxon>Neoptera</taxon>
        <taxon>Endopterygota</taxon>
        <taxon>Diptera</taxon>
        <taxon>Nematocera</taxon>
        <taxon>Culicoidea</taxon>
        <taxon>Culicidae</taxon>
        <taxon>Anophelinae</taxon>
        <taxon>Anopheles</taxon>
        <taxon>culicifacies species complex</taxon>
    </lineage>
</organism>
<protein>
    <submittedName>
        <fullName evidence="1">Uncharacterized protein</fullName>
    </submittedName>
</protein>
<dbReference type="VEuPathDB" id="VectorBase:ACUA001015"/>